<sequence>MKHLTYDERLQIQKALTLKCSFIEIASKVGKDRTTISREVRAYAKYVGKPARSKCKFKCIFEDQTKCPAPGCTKRVCSIACSRCAQYCDRYEPQTCKKLTRAPYVCNGCDDRGHCALMKKMYEADYAQLQYKNTLRDSRVGISLTDEEMSFIEKNIIPLIKNGISIPVCYDAFADSMPVSIRTLYSYIDRGFFDVNNIDLRRKVQRKAHRTKAAPYFM</sequence>
<dbReference type="Pfam" id="PF13936">
    <property type="entry name" value="HTH_38"/>
    <property type="match status" value="1"/>
</dbReference>
<feature type="domain" description="Transposase IS30-like HTH" evidence="1">
    <location>
        <begin position="2"/>
        <end position="41"/>
    </location>
</feature>
<protein>
    <submittedName>
        <fullName evidence="2">Helix-turn-helix domain-containing protein</fullName>
    </submittedName>
</protein>
<dbReference type="InterPro" id="IPR025246">
    <property type="entry name" value="IS30-like_HTH"/>
</dbReference>
<dbReference type="Proteomes" id="UP000602647">
    <property type="component" value="Unassembled WGS sequence"/>
</dbReference>
<keyword evidence="3" id="KW-1185">Reference proteome</keyword>
<dbReference type="AlphaFoldDB" id="A0A923SS94"/>
<reference evidence="2" key="1">
    <citation type="submission" date="2020-08" db="EMBL/GenBank/DDBJ databases">
        <title>Genome public.</title>
        <authorList>
            <person name="Liu C."/>
            <person name="Sun Q."/>
        </authorList>
    </citation>
    <scope>NUCLEOTIDE SEQUENCE</scope>
    <source>
        <strain evidence="2">BX12</strain>
    </source>
</reference>
<accession>A0A923SS94</accession>
<organism evidence="2 3">
    <name type="scientific">Zhenpiania hominis</name>
    <dbReference type="NCBI Taxonomy" id="2763644"/>
    <lineage>
        <taxon>Bacteria</taxon>
        <taxon>Bacillati</taxon>
        <taxon>Bacillota</taxon>
        <taxon>Clostridia</taxon>
        <taxon>Peptostreptococcales</taxon>
        <taxon>Anaerovoracaceae</taxon>
        <taxon>Zhenpiania</taxon>
    </lineage>
</organism>
<name>A0A923SS94_9FIRM</name>
<gene>
    <name evidence="2" type="ORF">H9L42_16610</name>
</gene>
<dbReference type="RefSeq" id="WP_187304511.1">
    <property type="nucleotide sequence ID" value="NZ_JACRYT010000050.1"/>
</dbReference>
<comment type="caution">
    <text evidence="2">The sequence shown here is derived from an EMBL/GenBank/DDBJ whole genome shotgun (WGS) entry which is preliminary data.</text>
</comment>
<dbReference type="EMBL" id="JACRYT010000050">
    <property type="protein sequence ID" value="MBC6681430.1"/>
    <property type="molecule type" value="Genomic_DNA"/>
</dbReference>
<evidence type="ECO:0000313" key="3">
    <source>
        <dbReference type="Proteomes" id="UP000602647"/>
    </source>
</evidence>
<evidence type="ECO:0000259" key="1">
    <source>
        <dbReference type="Pfam" id="PF13936"/>
    </source>
</evidence>
<proteinExistence type="predicted"/>
<evidence type="ECO:0000313" key="2">
    <source>
        <dbReference type="EMBL" id="MBC6681430.1"/>
    </source>
</evidence>